<name>A0A1A5IIE9_RHILI</name>
<comment type="caution">
    <text evidence="2">The sequence shown here is derived from an EMBL/GenBank/DDBJ whole genome shotgun (WGS) entry which is preliminary data.</text>
</comment>
<organism evidence="2 5">
    <name type="scientific">Rhizobium loti</name>
    <name type="common">Mesorhizobium loti</name>
    <dbReference type="NCBI Taxonomy" id="381"/>
    <lineage>
        <taxon>Bacteria</taxon>
        <taxon>Pseudomonadati</taxon>
        <taxon>Pseudomonadota</taxon>
        <taxon>Alphaproteobacteria</taxon>
        <taxon>Hyphomicrobiales</taxon>
        <taxon>Phyllobacteriaceae</taxon>
        <taxon>Mesorhizobium</taxon>
    </lineage>
</organism>
<evidence type="ECO:0000313" key="3">
    <source>
        <dbReference type="EMBL" id="OBQ59014.1"/>
    </source>
</evidence>
<gene>
    <name evidence="3" type="ORF">A8145_25460</name>
    <name evidence="2" type="ORF">BAE39_00080</name>
</gene>
<reference evidence="5" key="2">
    <citation type="submission" date="2016-06" db="EMBL/GenBank/DDBJ databases">
        <title>NZP2037 Pacbio-Illumina hybrid assembly.</title>
        <authorList>
            <person name="Ramsay J.P."/>
        </authorList>
    </citation>
    <scope>NUCLEOTIDE SEQUENCE [LARGE SCALE GENOMIC DNA]</scope>
    <source>
        <strain evidence="5">R7ANS::ICEMlSym2042</strain>
    </source>
</reference>
<evidence type="ECO:0000313" key="2">
    <source>
        <dbReference type="EMBL" id="OBP82037.1"/>
    </source>
</evidence>
<feature type="region of interest" description="Disordered" evidence="1">
    <location>
        <begin position="59"/>
        <end position="80"/>
    </location>
</feature>
<dbReference type="Proteomes" id="UP000093737">
    <property type="component" value="Unassembled WGS sequence"/>
</dbReference>
<reference evidence="3 4" key="1">
    <citation type="submission" date="2016-05" db="EMBL/GenBank/DDBJ databases">
        <authorList>
            <person name="Ramsay J.P."/>
        </authorList>
    </citation>
    <scope>NUCLEOTIDE SEQUENCE [LARGE SCALE GENOMIC DNA]</scope>
    <source>
        <strain evidence="3 4">NZP2042</strain>
    </source>
</reference>
<dbReference type="Proteomes" id="UP000093748">
    <property type="component" value="Unassembled WGS sequence"/>
</dbReference>
<dbReference type="AlphaFoldDB" id="A0A1A5IIE9"/>
<evidence type="ECO:0000256" key="1">
    <source>
        <dbReference type="SAM" id="MobiDB-lite"/>
    </source>
</evidence>
<protein>
    <submittedName>
        <fullName evidence="2">Uncharacterized protein</fullName>
    </submittedName>
</protein>
<accession>A0A1A5IIE9</accession>
<dbReference type="RefSeq" id="WP_019863206.1">
    <property type="nucleotide sequence ID" value="NZ_LZTI01000023.1"/>
</dbReference>
<evidence type="ECO:0000313" key="5">
    <source>
        <dbReference type="Proteomes" id="UP000093748"/>
    </source>
</evidence>
<dbReference type="EMBL" id="LZTJ01000001">
    <property type="protein sequence ID" value="OBP82037.1"/>
    <property type="molecule type" value="Genomic_DNA"/>
</dbReference>
<sequence>MATDGQTQRFAQVLEKMPAVGDLRCIGSTATGALGINAGTIARDDLDARMALSRDATVPAFRSGNRSSTRSRAKSQMIVP</sequence>
<evidence type="ECO:0000313" key="4">
    <source>
        <dbReference type="Proteomes" id="UP000093737"/>
    </source>
</evidence>
<proteinExistence type="predicted"/>
<reference evidence="2" key="3">
    <citation type="submission" date="2016-06" db="EMBL/GenBank/DDBJ databases">
        <authorList>
            <person name="Kjaerup R.B."/>
            <person name="Dalgaard T.S."/>
            <person name="Juul-Madsen H.R."/>
        </authorList>
    </citation>
    <scope>NUCLEOTIDE SEQUENCE</scope>
    <source>
        <strain evidence="2">R7ANS::ICEMlSym2042</strain>
    </source>
</reference>
<dbReference type="EMBL" id="LYTK01000023">
    <property type="protein sequence ID" value="OBQ59014.1"/>
    <property type="molecule type" value="Genomic_DNA"/>
</dbReference>